<feature type="transmembrane region" description="Helical" evidence="2">
    <location>
        <begin position="511"/>
        <end position="528"/>
    </location>
</feature>
<dbReference type="Proteomes" id="UP000271974">
    <property type="component" value="Unassembled WGS sequence"/>
</dbReference>
<dbReference type="SMART" id="SM00703">
    <property type="entry name" value="NRF"/>
    <property type="match status" value="1"/>
</dbReference>
<protein>
    <recommendedName>
        <fullName evidence="4">Nose resistant-to-fluoxetine protein N-terminal domain-containing protein</fullName>
    </recommendedName>
</protein>
<feature type="transmembrane region" description="Helical" evidence="2">
    <location>
        <begin position="615"/>
        <end position="637"/>
    </location>
</feature>
<sequence length="690" mass="76273">MKFRTTITTTFRFLLLSLVIFQTGASKDVPAERGFQEEPTLSYTKELPAHRVIPKARPLSSTKNLAGDQEFPESSPLTSAKGVSANRVFPEARTLTSSQSFLAAAQYAQMVRQGFQHNENSAPYKELHKILLDLKHTFETFLHFLSPLNDAFALDEVQNGAALRDMYREGIRDALLDSIRVLEERGDVSARCVNDTARFIIDLIQGERWALLFLDATGKPSAGISDVKINYVGDYSLCRGIVAPATNNSEGFRGSYCTLKAAVNNPMGNSVLAPKVQLGACLPSTCNETENTLYLAALFDALSVNSSVLRVVQAEIHTDHREATTATRLAIVVIAALVCLMLAGTLYDVVCVQWPMRRAHQAESDKPILNGSSEQHHLANSQGVQTTVDVTPITDDDPLIQNECEIVQKHDSTFTQTILAFSVYTNASKLLDTGQASSSISCLHGIRFLSITWVILGHFLLFGIPYTGNFYSEYQMLLQRWTFTAVTNSFLAVDTFFLLRTFITDFYMAPWCRIGPFVVGILTGFILAESPRRKLRISRTVAVIGWVVATATALAALYGLESDFINKGRNLTLPAAAVYNMFARNAWAVSVAWVILACVSGWGGIVNTFLSWPPFVVLGKLTYMAYLIHPNLIFIFYEGRQTTYSLETVNLAVTFMGLLVAVFGISFVCALALESPMVRLEKAFLSKRKD</sequence>
<accession>A0A3S0ZJZ0</accession>
<evidence type="ECO:0000313" key="6">
    <source>
        <dbReference type="Proteomes" id="UP000271974"/>
    </source>
</evidence>
<feature type="transmembrane region" description="Helical" evidence="2">
    <location>
        <begin position="478"/>
        <end position="499"/>
    </location>
</feature>
<dbReference type="PANTHER" id="PTHR11161:SF0">
    <property type="entry name" value="O-ACYLTRANSFERASE LIKE PROTEIN"/>
    <property type="match status" value="1"/>
</dbReference>
<reference evidence="5 6" key="1">
    <citation type="submission" date="2019-01" db="EMBL/GenBank/DDBJ databases">
        <title>A draft genome assembly of the solar-powered sea slug Elysia chlorotica.</title>
        <authorList>
            <person name="Cai H."/>
            <person name="Li Q."/>
            <person name="Fang X."/>
            <person name="Li J."/>
            <person name="Curtis N.E."/>
            <person name="Altenburger A."/>
            <person name="Shibata T."/>
            <person name="Feng M."/>
            <person name="Maeda T."/>
            <person name="Schwartz J.A."/>
            <person name="Shigenobu S."/>
            <person name="Lundholm N."/>
            <person name="Nishiyama T."/>
            <person name="Yang H."/>
            <person name="Hasebe M."/>
            <person name="Li S."/>
            <person name="Pierce S.K."/>
            <person name="Wang J."/>
        </authorList>
    </citation>
    <scope>NUCLEOTIDE SEQUENCE [LARGE SCALE GENOMIC DNA]</scope>
    <source>
        <strain evidence="5">EC2010</strain>
        <tissue evidence="5">Whole organism of an adult</tissue>
    </source>
</reference>
<dbReference type="InterPro" id="IPR006621">
    <property type="entry name" value="Nose-resist-to-fluoxetine_N"/>
</dbReference>
<dbReference type="PANTHER" id="PTHR11161">
    <property type="entry name" value="O-ACYLTRANSFERASE"/>
    <property type="match status" value="1"/>
</dbReference>
<dbReference type="AlphaFoldDB" id="A0A3S0ZJZ0"/>
<feature type="domain" description="Nose resistant-to-fluoxetine protein N-terminal" evidence="4">
    <location>
        <begin position="189"/>
        <end position="318"/>
    </location>
</feature>
<keyword evidence="6" id="KW-1185">Reference proteome</keyword>
<feature type="region of interest" description="Disordered" evidence="1">
    <location>
        <begin position="58"/>
        <end position="82"/>
    </location>
</feature>
<dbReference type="Pfam" id="PF20146">
    <property type="entry name" value="NRF"/>
    <property type="match status" value="1"/>
</dbReference>
<evidence type="ECO:0000259" key="4">
    <source>
        <dbReference type="SMART" id="SM00703"/>
    </source>
</evidence>
<feature type="transmembrane region" description="Helical" evidence="2">
    <location>
        <begin position="540"/>
        <end position="560"/>
    </location>
</feature>
<proteinExistence type="predicted"/>
<keyword evidence="3" id="KW-0732">Signal</keyword>
<evidence type="ECO:0000313" key="5">
    <source>
        <dbReference type="EMBL" id="RUS69174.1"/>
    </source>
</evidence>
<comment type="caution">
    <text evidence="5">The sequence shown here is derived from an EMBL/GenBank/DDBJ whole genome shotgun (WGS) entry which is preliminary data.</text>
</comment>
<organism evidence="5 6">
    <name type="scientific">Elysia chlorotica</name>
    <name type="common">Eastern emerald elysia</name>
    <name type="synonym">Sea slug</name>
    <dbReference type="NCBI Taxonomy" id="188477"/>
    <lineage>
        <taxon>Eukaryota</taxon>
        <taxon>Metazoa</taxon>
        <taxon>Spiralia</taxon>
        <taxon>Lophotrochozoa</taxon>
        <taxon>Mollusca</taxon>
        <taxon>Gastropoda</taxon>
        <taxon>Heterobranchia</taxon>
        <taxon>Euthyneura</taxon>
        <taxon>Panpulmonata</taxon>
        <taxon>Sacoglossa</taxon>
        <taxon>Placobranchoidea</taxon>
        <taxon>Plakobranchidae</taxon>
        <taxon>Elysia</taxon>
    </lineage>
</organism>
<gene>
    <name evidence="5" type="ORF">EGW08_023063</name>
</gene>
<name>A0A3S0ZJZ0_ELYCH</name>
<evidence type="ECO:0000256" key="3">
    <source>
        <dbReference type="SAM" id="SignalP"/>
    </source>
</evidence>
<feature type="transmembrane region" description="Helical" evidence="2">
    <location>
        <begin position="448"/>
        <end position="466"/>
    </location>
</feature>
<feature type="signal peptide" evidence="3">
    <location>
        <begin position="1"/>
        <end position="26"/>
    </location>
</feature>
<feature type="chain" id="PRO_5018746509" description="Nose resistant-to-fluoxetine protein N-terminal domain-containing protein" evidence="3">
    <location>
        <begin position="27"/>
        <end position="690"/>
    </location>
</feature>
<keyword evidence="2" id="KW-1133">Transmembrane helix</keyword>
<evidence type="ECO:0000256" key="2">
    <source>
        <dbReference type="SAM" id="Phobius"/>
    </source>
</evidence>
<dbReference type="EMBL" id="RQTK01001797">
    <property type="protein sequence ID" value="RUS69174.1"/>
    <property type="molecule type" value="Genomic_DNA"/>
</dbReference>
<evidence type="ECO:0000256" key="1">
    <source>
        <dbReference type="SAM" id="MobiDB-lite"/>
    </source>
</evidence>
<keyword evidence="2" id="KW-0812">Transmembrane</keyword>
<feature type="transmembrane region" description="Helical" evidence="2">
    <location>
        <begin position="649"/>
        <end position="673"/>
    </location>
</feature>
<feature type="transmembrane region" description="Helical" evidence="2">
    <location>
        <begin position="329"/>
        <end position="350"/>
    </location>
</feature>
<keyword evidence="2" id="KW-0472">Membrane</keyword>
<dbReference type="OrthoDB" id="8048975at2759"/>
<feature type="transmembrane region" description="Helical" evidence="2">
    <location>
        <begin position="581"/>
        <end position="603"/>
    </location>
</feature>
<dbReference type="InterPro" id="IPR052728">
    <property type="entry name" value="O2_lipid_transport_reg"/>
</dbReference>